<feature type="chain" id="PRO_5034917865" evidence="1">
    <location>
        <begin position="25"/>
        <end position="133"/>
    </location>
</feature>
<accession>A0A8B6XA42</accession>
<sequence>MTRTFIAAAFCAAGLLLAAAPAGAQTPAPITRTVVGKGDVSVPGREAIVARVEIAPGATVARHTHAGDEIGYIAEGEVEMQIDGEAPRLLKAGESFVIPAGVVHGAHNHSATGVKLIGVYVVEKGKPLATPAP</sequence>
<dbReference type="PANTHER" id="PTHR38599:SF1">
    <property type="entry name" value="CUPIN DOMAIN PROTEIN (AFU_ORTHOLOGUE AFUA_3G13620)"/>
    <property type="match status" value="1"/>
</dbReference>
<evidence type="ECO:0000313" key="4">
    <source>
        <dbReference type="RefSeq" id="WP_051378972.1"/>
    </source>
</evidence>
<evidence type="ECO:0000313" key="3">
    <source>
        <dbReference type="Proteomes" id="UP000675920"/>
    </source>
</evidence>
<evidence type="ECO:0000259" key="2">
    <source>
        <dbReference type="Pfam" id="PF07883"/>
    </source>
</evidence>
<dbReference type="CDD" id="cd02235">
    <property type="entry name" value="cupin_BLL4011-like"/>
    <property type="match status" value="1"/>
</dbReference>
<dbReference type="AlphaFoldDB" id="A0A8B6XA42"/>
<keyword evidence="3" id="KW-1185">Reference proteome</keyword>
<dbReference type="InterPro" id="IPR014710">
    <property type="entry name" value="RmlC-like_jellyroll"/>
</dbReference>
<proteinExistence type="predicted"/>
<dbReference type="Pfam" id="PF07883">
    <property type="entry name" value="Cupin_2"/>
    <property type="match status" value="1"/>
</dbReference>
<evidence type="ECO:0000256" key="1">
    <source>
        <dbReference type="SAM" id="SignalP"/>
    </source>
</evidence>
<name>A0A8B6XA42_9BURK</name>
<dbReference type="SUPFAM" id="SSF51182">
    <property type="entry name" value="RmlC-like cupins"/>
    <property type="match status" value="1"/>
</dbReference>
<feature type="domain" description="Cupin type-2" evidence="2">
    <location>
        <begin position="51"/>
        <end position="119"/>
    </location>
</feature>
<dbReference type="PANTHER" id="PTHR38599">
    <property type="entry name" value="CUPIN DOMAIN PROTEIN (AFU_ORTHOLOGUE AFUA_3G13620)"/>
    <property type="match status" value="1"/>
</dbReference>
<protein>
    <submittedName>
        <fullName evidence="4">Cupin domain-containing protein</fullName>
    </submittedName>
</protein>
<organism evidence="3 4">
    <name type="scientific">Derxia gummosa DSM 723</name>
    <dbReference type="NCBI Taxonomy" id="1121388"/>
    <lineage>
        <taxon>Bacteria</taxon>
        <taxon>Pseudomonadati</taxon>
        <taxon>Pseudomonadota</taxon>
        <taxon>Betaproteobacteria</taxon>
        <taxon>Burkholderiales</taxon>
        <taxon>Alcaligenaceae</taxon>
        <taxon>Derxia</taxon>
    </lineage>
</organism>
<feature type="signal peptide" evidence="1">
    <location>
        <begin position="1"/>
        <end position="24"/>
    </location>
</feature>
<reference evidence="4" key="1">
    <citation type="submission" date="2025-08" db="UniProtKB">
        <authorList>
            <consortium name="RefSeq"/>
        </authorList>
    </citation>
    <scope>IDENTIFICATION</scope>
</reference>
<dbReference type="Proteomes" id="UP000675920">
    <property type="component" value="Unplaced"/>
</dbReference>
<dbReference type="OrthoDB" id="9793521at2"/>
<keyword evidence="1" id="KW-0732">Signal</keyword>
<dbReference type="Gene3D" id="2.60.120.10">
    <property type="entry name" value="Jelly Rolls"/>
    <property type="match status" value="1"/>
</dbReference>
<dbReference type="InterPro" id="IPR013096">
    <property type="entry name" value="Cupin_2"/>
</dbReference>
<dbReference type="RefSeq" id="WP_051378972.1">
    <property type="nucleotide sequence ID" value="NZ_KI519499.1"/>
</dbReference>
<dbReference type="InterPro" id="IPR011051">
    <property type="entry name" value="RmlC_Cupin_sf"/>
</dbReference>